<dbReference type="PANTHER" id="PTHR13754">
    <property type="entry name" value="METALLO-BETA-LACTAMASE SUPERFAMILY PROTEIN"/>
    <property type="match status" value="1"/>
</dbReference>
<comment type="caution">
    <text evidence="1">The sequence shown here is derived from an EMBL/GenBank/DDBJ whole genome shotgun (WGS) entry which is preliminary data.</text>
</comment>
<evidence type="ECO:0000313" key="1">
    <source>
        <dbReference type="EMBL" id="GAH01055.1"/>
    </source>
</evidence>
<dbReference type="CDD" id="cd07713">
    <property type="entry name" value="DHPS-like_MBL-fold"/>
    <property type="match status" value="1"/>
</dbReference>
<dbReference type="Pfam" id="PF23023">
    <property type="entry name" value="Anti-Pycsar_Apyc1"/>
    <property type="match status" value="1"/>
</dbReference>
<gene>
    <name evidence="1" type="ORF">S01H4_39648</name>
</gene>
<organism evidence="1">
    <name type="scientific">marine sediment metagenome</name>
    <dbReference type="NCBI Taxonomy" id="412755"/>
    <lineage>
        <taxon>unclassified sequences</taxon>
        <taxon>metagenomes</taxon>
        <taxon>ecological metagenomes</taxon>
    </lineage>
</organism>
<proteinExistence type="predicted"/>
<dbReference type="InterPro" id="IPR036866">
    <property type="entry name" value="RibonucZ/Hydroxyglut_hydro"/>
</dbReference>
<dbReference type="Gene3D" id="3.60.15.10">
    <property type="entry name" value="Ribonuclease Z/Hydroxyacylglutathione hydrolase-like"/>
    <property type="match status" value="1"/>
</dbReference>
<reference evidence="1" key="1">
    <citation type="journal article" date="2014" name="Front. Microbiol.">
        <title>High frequency of phylogenetically diverse reductive dehalogenase-homologous genes in deep subseafloor sedimentary metagenomes.</title>
        <authorList>
            <person name="Kawai M."/>
            <person name="Futagami T."/>
            <person name="Toyoda A."/>
            <person name="Takaki Y."/>
            <person name="Nishi S."/>
            <person name="Hori S."/>
            <person name="Arai W."/>
            <person name="Tsubouchi T."/>
            <person name="Morono Y."/>
            <person name="Uchiyama I."/>
            <person name="Ito T."/>
            <person name="Fujiyama A."/>
            <person name="Inagaki F."/>
            <person name="Takami H."/>
        </authorList>
    </citation>
    <scope>NUCLEOTIDE SEQUENCE</scope>
    <source>
        <strain evidence="1">Expedition CK06-06</strain>
    </source>
</reference>
<dbReference type="InterPro" id="IPR041712">
    <property type="entry name" value="DHPS-like_MBL-fold"/>
</dbReference>
<dbReference type="EMBL" id="BART01021503">
    <property type="protein sequence ID" value="GAH01055.1"/>
    <property type="molecule type" value="Genomic_DNA"/>
</dbReference>
<name>X1CYF5_9ZZZZ</name>
<protein>
    <submittedName>
        <fullName evidence="1">Uncharacterized protein</fullName>
    </submittedName>
</protein>
<dbReference type="PANTHER" id="PTHR13754:SF13">
    <property type="entry name" value="METALLO-BETA-LACTAMASE SUPERFAMILY PROTEIN (AFU_ORTHOLOGUE AFUA_3G07630)"/>
    <property type="match status" value="1"/>
</dbReference>
<dbReference type="InterPro" id="IPR052926">
    <property type="entry name" value="Metallo-beta-lactamase_dom"/>
</dbReference>
<dbReference type="SUPFAM" id="SSF56281">
    <property type="entry name" value="Metallo-hydrolase/oxidoreductase"/>
    <property type="match status" value="1"/>
</dbReference>
<dbReference type="AlphaFoldDB" id="X1CYF5"/>
<accession>X1CYF5</accession>
<dbReference type="GO" id="GO:0016740">
    <property type="term" value="F:transferase activity"/>
    <property type="evidence" value="ECO:0007669"/>
    <property type="project" value="TreeGrafter"/>
</dbReference>
<sequence>MKNKHNFEVKIVFDNNALPGFQSGWGFGAIIMNNYSNNILLFDTGAGFPKLAHNLNKFNIEVEDIKKVIISHTHMDHAGGLMSLVTINPKIELYLAYSKKDYMSNQMPSDVKVYGIKDITEIEDNIYCSKELGTGIPEISLFLKSEKGIVIITGCAHPGLENIMENAKELGKIRAVLGGFHGFDKLYALEGIDLIAPCHCTSNTKQIRKKLPNNFVEIKAGSTLIF</sequence>